<accession>A0A5M9JLH2</accession>
<name>A0A5M9JLH2_MONFR</name>
<dbReference type="GO" id="GO:0010181">
    <property type="term" value="F:FMN binding"/>
    <property type="evidence" value="ECO:0007669"/>
    <property type="project" value="InterPro"/>
</dbReference>
<feature type="compositionally biased region" description="Low complexity" evidence="2">
    <location>
        <begin position="60"/>
        <end position="74"/>
    </location>
</feature>
<dbReference type="GO" id="GO:0042602">
    <property type="term" value="F:riboflavin reductase (NADPH) activity"/>
    <property type="evidence" value="ECO:0007669"/>
    <property type="project" value="TreeGrafter"/>
</dbReference>
<feature type="domain" description="Flavin reductase like" evidence="3">
    <location>
        <begin position="105"/>
        <end position="244"/>
    </location>
</feature>
<dbReference type="Pfam" id="PF01613">
    <property type="entry name" value="Flavin_Reduct"/>
    <property type="match status" value="1"/>
</dbReference>
<feature type="region of interest" description="Disordered" evidence="2">
    <location>
        <begin position="325"/>
        <end position="360"/>
    </location>
</feature>
<sequence length="360" mass="40085">MISPRNSRSLLYTNQSSVAGGFHELFWRWSSLEKTSKKYHTRPFQRNAVSRCIHLHSRRNSSLSHPSSIPNNNIESTATSIDSSSKVSNEPPKLKLLSHEVRKVMRHVPHAVVVLTTPYLHPDNLIHDPSRKTFHAAGMTLSSFTTLTLSPDPIITFNIKRPSRTLDALKATQHPDTIALVPSERERRFHIHILQCNPAGAKIANHFSRGGPISPDDVALLSTRPEKFTQSGRLAQGIRRLRCEKVVLLLQPRQLLSEIRESVSDAATIGVDPRVQMPQREEAAVVDEDLRPVVLCGVRTTVACAQQGEKLGVREDRSWRHPAVGGGAKGGIFAGKAKKEEQRKRNRKKSYLIGNVGGFS</sequence>
<dbReference type="InterPro" id="IPR002563">
    <property type="entry name" value="Flavin_Rdtase-like_dom"/>
</dbReference>
<proteinExistence type="predicted"/>
<evidence type="ECO:0000313" key="4">
    <source>
        <dbReference type="EMBL" id="KAA8568839.1"/>
    </source>
</evidence>
<comment type="caution">
    <text evidence="4">The sequence shown here is derived from an EMBL/GenBank/DDBJ whole genome shotgun (WGS) entry which is preliminary data.</text>
</comment>
<dbReference type="SUPFAM" id="SSF50475">
    <property type="entry name" value="FMN-binding split barrel"/>
    <property type="match status" value="1"/>
</dbReference>
<dbReference type="InterPro" id="IPR012349">
    <property type="entry name" value="Split_barrel_FMN-bd"/>
</dbReference>
<evidence type="ECO:0000256" key="1">
    <source>
        <dbReference type="ARBA" id="ARBA00023002"/>
    </source>
</evidence>
<dbReference type="InterPro" id="IPR050268">
    <property type="entry name" value="NADH-dep_flavin_reductase"/>
</dbReference>
<dbReference type="PANTHER" id="PTHR30466:SF1">
    <property type="entry name" value="FMN REDUCTASE (NADH) RUTF"/>
    <property type="match status" value="1"/>
</dbReference>
<dbReference type="AlphaFoldDB" id="A0A5M9JLH2"/>
<reference evidence="4 5" key="1">
    <citation type="submission" date="2019-06" db="EMBL/GenBank/DDBJ databases">
        <title>Genome Sequence of the Brown Rot Fungal Pathogen Monilinia fructicola.</title>
        <authorList>
            <person name="De Miccolis Angelini R.M."/>
            <person name="Landi L."/>
            <person name="Abate D."/>
            <person name="Pollastro S."/>
            <person name="Romanazzi G."/>
            <person name="Faretra F."/>
        </authorList>
    </citation>
    <scope>NUCLEOTIDE SEQUENCE [LARGE SCALE GENOMIC DNA]</scope>
    <source>
        <strain evidence="4 5">Mfrc123</strain>
    </source>
</reference>
<keyword evidence="1" id="KW-0560">Oxidoreductase</keyword>
<dbReference type="Proteomes" id="UP000322873">
    <property type="component" value="Unassembled WGS sequence"/>
</dbReference>
<dbReference type="Gene3D" id="2.30.110.10">
    <property type="entry name" value="Electron Transport, Fmn-binding Protein, Chain A"/>
    <property type="match status" value="1"/>
</dbReference>
<feature type="region of interest" description="Disordered" evidence="2">
    <location>
        <begin position="58"/>
        <end position="91"/>
    </location>
</feature>
<organism evidence="4 5">
    <name type="scientific">Monilinia fructicola</name>
    <name type="common">Brown rot fungus</name>
    <name type="synonym">Ciboria fructicola</name>
    <dbReference type="NCBI Taxonomy" id="38448"/>
    <lineage>
        <taxon>Eukaryota</taxon>
        <taxon>Fungi</taxon>
        <taxon>Dikarya</taxon>
        <taxon>Ascomycota</taxon>
        <taxon>Pezizomycotina</taxon>
        <taxon>Leotiomycetes</taxon>
        <taxon>Helotiales</taxon>
        <taxon>Sclerotiniaceae</taxon>
        <taxon>Monilinia</taxon>
    </lineage>
</organism>
<dbReference type="EMBL" id="VICG01000009">
    <property type="protein sequence ID" value="KAA8568839.1"/>
    <property type="molecule type" value="Genomic_DNA"/>
</dbReference>
<gene>
    <name evidence="4" type="ORF">EYC84_007819</name>
</gene>
<dbReference type="VEuPathDB" id="FungiDB:MFRU_017g00370"/>
<evidence type="ECO:0000256" key="2">
    <source>
        <dbReference type="SAM" id="MobiDB-lite"/>
    </source>
</evidence>
<dbReference type="PANTHER" id="PTHR30466">
    <property type="entry name" value="FLAVIN REDUCTASE"/>
    <property type="match status" value="1"/>
</dbReference>
<evidence type="ECO:0000259" key="3">
    <source>
        <dbReference type="Pfam" id="PF01613"/>
    </source>
</evidence>
<feature type="compositionally biased region" description="Polar residues" evidence="2">
    <location>
        <begin position="75"/>
        <end position="88"/>
    </location>
</feature>
<protein>
    <recommendedName>
        <fullName evidence="3">Flavin reductase like domain-containing protein</fullName>
    </recommendedName>
</protein>
<keyword evidence="5" id="KW-1185">Reference proteome</keyword>
<evidence type="ECO:0000313" key="5">
    <source>
        <dbReference type="Proteomes" id="UP000322873"/>
    </source>
</evidence>